<evidence type="ECO:0000313" key="3">
    <source>
        <dbReference type="Proteomes" id="UP000244803"/>
    </source>
</evidence>
<evidence type="ECO:0000256" key="1">
    <source>
        <dbReference type="SAM" id="MobiDB-lite"/>
    </source>
</evidence>
<dbReference type="AlphaFoldDB" id="A0A976M457"/>
<feature type="region of interest" description="Disordered" evidence="1">
    <location>
        <begin position="491"/>
        <end position="516"/>
    </location>
</feature>
<dbReference type="EMBL" id="CP056065">
    <property type="protein sequence ID" value="UKJ88065.2"/>
    <property type="molecule type" value="Genomic_DNA"/>
</dbReference>
<reference evidence="2" key="1">
    <citation type="submission" date="2022-07" db="EMBL/GenBank/DDBJ databases">
        <title>Evaluation of T. orientalis genome assembly methods using nanopore sequencing and analysis of variation between genomes.</title>
        <authorList>
            <person name="Yam J."/>
            <person name="Micallef M.L."/>
            <person name="Liu M."/>
            <person name="Djordjevic S.P."/>
            <person name="Bogema D.R."/>
            <person name="Jenkins C."/>
        </authorList>
    </citation>
    <scope>NUCLEOTIDE SEQUENCE</scope>
    <source>
        <strain evidence="2">Fish Creek</strain>
    </source>
</reference>
<accession>A0A976M457</accession>
<proteinExistence type="predicted"/>
<feature type="compositionally biased region" description="Low complexity" evidence="1">
    <location>
        <begin position="496"/>
        <end position="516"/>
    </location>
</feature>
<protein>
    <submittedName>
        <fullName evidence="2">Uncharacterized protein</fullName>
    </submittedName>
</protein>
<dbReference type="OrthoDB" id="364825at2759"/>
<evidence type="ECO:0000313" key="2">
    <source>
        <dbReference type="EMBL" id="UKJ88065.2"/>
    </source>
</evidence>
<name>A0A976M457_THEOR</name>
<organism evidence="2 3">
    <name type="scientific">Theileria orientalis</name>
    <dbReference type="NCBI Taxonomy" id="68886"/>
    <lineage>
        <taxon>Eukaryota</taxon>
        <taxon>Sar</taxon>
        <taxon>Alveolata</taxon>
        <taxon>Apicomplexa</taxon>
        <taxon>Aconoidasida</taxon>
        <taxon>Piroplasmida</taxon>
        <taxon>Theileriidae</taxon>
        <taxon>Theileria</taxon>
    </lineage>
</organism>
<gene>
    <name evidence="2" type="ORF">MACJ_000508</name>
</gene>
<sequence>MPFYTIDEFESQILNIDVELNLLSNSEDTQIDLYNDEVRDDRREYGVFVFYQNDIDGICSMFILEHHKKFRSGLKLRSYPINSESDIYTYIKKELSMKSAFPTLNGDKYLRVVLLGINGWNDQILYAIKLYFLNLLPEEYKRLFKMAVLTTTRPLSFFNTTHNDEWYFFLQDESDIIREIQQEELQNNNNVVISGIYKINSTSSLVESVVDCVNECDKAIVIFANCIGILSNHEFNNNYNINLTTQIINNRDKINSLQGGPYVKYDTDKLLTPLITLSSFEESLKISPYILIYDPNIRDETLSEIRIHCNLKLDEYTSQFTNLPPSKQAEVLQSLKKKLDVTKNKNQLLWIRRTITISSLDVMYIILSVQMRSFYSTNVKNDNNDLIITDFLYKMLIERVYEESGYDKGILIKLKNYTIDFIQYIYKLTIDVGYSELLVTTIYPTYSVTLSCHLNFISYLILSIYTKRKSEDKTDNKNLLLFIKNPTGTSGGTEKTNGTNRTNSTSSAKDNASKNSSGDNNNAYVIFGYNSETSRNNGDVWPLVFKSVAHENRNFLLDGLNPNILHTKLNDVTFIRNQIVNNLKIVLKIQYQTNEESNTIDPSELL</sequence>
<dbReference type="Proteomes" id="UP000244803">
    <property type="component" value="Chromosome 1"/>
</dbReference>